<comment type="caution">
    <text evidence="3">The sequence shown here is derived from an EMBL/GenBank/DDBJ whole genome shotgun (WGS) entry which is preliminary data.</text>
</comment>
<dbReference type="PANTHER" id="PTHR12110:SF52">
    <property type="entry name" value="XYLOSE ISOMERASE"/>
    <property type="match status" value="1"/>
</dbReference>
<dbReference type="InterPro" id="IPR013022">
    <property type="entry name" value="Xyl_isomerase-like_TIM-brl"/>
</dbReference>
<dbReference type="InterPro" id="IPR036237">
    <property type="entry name" value="Xyl_isomerase-like_sf"/>
</dbReference>
<sequence>MIPLLSINQATTRPYALTDTARASSAAGVRHLGLWLEPVAELGAAETVRLLDETGIRATSMSRTGFVADKSGAALHSALDDVRRAIELSAAVGAPTLSFIAGGLAPGDRDLRAGAGRVRDALEVLAPEARAAGVRLQLEPLHPLFATSRSVVTTVRQALGIIEGLPVESVGILVDAYATFWDADLHDALLAAGERIAGYQVNDFVLPLPAEDHMLGRLLPGEGGIDLDAITASVIQAGYTDPIEVEVFHEQLWALPLETIIERTVRTFTTAVVAPITARTEVPV</sequence>
<dbReference type="RefSeq" id="WP_141871553.1">
    <property type="nucleotide sequence ID" value="NZ_VFOX01000001.1"/>
</dbReference>
<dbReference type="SUPFAM" id="SSF51658">
    <property type="entry name" value="Xylose isomerase-like"/>
    <property type="match status" value="1"/>
</dbReference>
<keyword evidence="4" id="KW-1185">Reference proteome</keyword>
<organism evidence="3 4">
    <name type="scientific">Microbacterium saperdae</name>
    <dbReference type="NCBI Taxonomy" id="69368"/>
    <lineage>
        <taxon>Bacteria</taxon>
        <taxon>Bacillati</taxon>
        <taxon>Actinomycetota</taxon>
        <taxon>Actinomycetes</taxon>
        <taxon>Micrococcales</taxon>
        <taxon>Microbacteriaceae</taxon>
        <taxon>Microbacterium</taxon>
    </lineage>
</organism>
<dbReference type="EMBL" id="VFOX01000001">
    <property type="protein sequence ID" value="TQL85620.1"/>
    <property type="molecule type" value="Genomic_DNA"/>
</dbReference>
<evidence type="ECO:0000313" key="3">
    <source>
        <dbReference type="EMBL" id="TQL85620.1"/>
    </source>
</evidence>
<evidence type="ECO:0000256" key="1">
    <source>
        <dbReference type="ARBA" id="ARBA00023277"/>
    </source>
</evidence>
<dbReference type="Gene3D" id="3.20.20.150">
    <property type="entry name" value="Divalent-metal-dependent TIM barrel enzymes"/>
    <property type="match status" value="1"/>
</dbReference>
<accession>A0A543BLA2</accession>
<reference evidence="3 4" key="1">
    <citation type="submission" date="2019-06" db="EMBL/GenBank/DDBJ databases">
        <title>Sequencing the genomes of 1000 actinobacteria strains.</title>
        <authorList>
            <person name="Klenk H.-P."/>
        </authorList>
    </citation>
    <scope>NUCLEOTIDE SEQUENCE [LARGE SCALE GENOMIC DNA]</scope>
    <source>
        <strain evidence="3 4">DSM 20169</strain>
    </source>
</reference>
<keyword evidence="3" id="KW-0413">Isomerase</keyword>
<protein>
    <submittedName>
        <fullName evidence="3">Sugar phosphate isomerase/epimerase</fullName>
    </submittedName>
</protein>
<name>A0A543BLA2_9MICO</name>
<dbReference type="Pfam" id="PF01261">
    <property type="entry name" value="AP_endonuc_2"/>
    <property type="match status" value="1"/>
</dbReference>
<keyword evidence="1" id="KW-0119">Carbohydrate metabolism</keyword>
<evidence type="ECO:0000259" key="2">
    <source>
        <dbReference type="Pfam" id="PF01261"/>
    </source>
</evidence>
<dbReference type="PANTHER" id="PTHR12110">
    <property type="entry name" value="HYDROXYPYRUVATE ISOMERASE"/>
    <property type="match status" value="1"/>
</dbReference>
<feature type="domain" description="Xylose isomerase-like TIM barrel" evidence="2">
    <location>
        <begin position="35"/>
        <end position="266"/>
    </location>
</feature>
<dbReference type="OrthoDB" id="9787068at2"/>
<dbReference type="Proteomes" id="UP000317209">
    <property type="component" value="Unassembled WGS sequence"/>
</dbReference>
<dbReference type="InterPro" id="IPR050312">
    <property type="entry name" value="IolE/XylAMocC-like"/>
</dbReference>
<dbReference type="AlphaFoldDB" id="A0A543BLA2"/>
<gene>
    <name evidence="3" type="ORF">FB560_1245</name>
</gene>
<proteinExistence type="predicted"/>
<evidence type="ECO:0000313" key="4">
    <source>
        <dbReference type="Proteomes" id="UP000317209"/>
    </source>
</evidence>
<dbReference type="GO" id="GO:0016853">
    <property type="term" value="F:isomerase activity"/>
    <property type="evidence" value="ECO:0007669"/>
    <property type="project" value="UniProtKB-KW"/>
</dbReference>